<dbReference type="InterPro" id="IPR017592">
    <property type="entry name" value="Pilus_assmbl_Flp-typ_CpaB"/>
</dbReference>
<dbReference type="RefSeq" id="WP_136380979.1">
    <property type="nucleotide sequence ID" value="NZ_SLUB01000043.1"/>
</dbReference>
<dbReference type="InterPro" id="IPR031571">
    <property type="entry name" value="RcpC_dom"/>
</dbReference>
<dbReference type="Proteomes" id="UP000306477">
    <property type="component" value="Unassembled WGS sequence"/>
</dbReference>
<evidence type="ECO:0000256" key="1">
    <source>
        <dbReference type="SAM" id="Phobius"/>
    </source>
</evidence>
<sequence length="164" mass="17371">MNGKKLWIFAITFGLFSATLFYFITESKNTESVKAAESESMAPSEQVEATEQVKQLLPIENGKRAITISVNETQGVSGFIVPGSYVDVIAISPENNSQLLVENSKVLAVGRTTAVAEDASANNYQTITLEVAPEHGIAITNATSKGAINLMLKGSPDTEATSGS</sequence>
<keyword evidence="1" id="KW-1133">Transmembrane helix</keyword>
<evidence type="ECO:0000313" key="4">
    <source>
        <dbReference type="Proteomes" id="UP000306477"/>
    </source>
</evidence>
<keyword evidence="1" id="KW-0812">Transmembrane</keyword>
<proteinExistence type="predicted"/>
<protein>
    <submittedName>
        <fullName evidence="3">Flp pilus assembly protein CpaB</fullName>
    </submittedName>
</protein>
<keyword evidence="1" id="KW-0472">Membrane</keyword>
<evidence type="ECO:0000313" key="3">
    <source>
        <dbReference type="EMBL" id="THE10603.1"/>
    </source>
</evidence>
<evidence type="ECO:0000259" key="2">
    <source>
        <dbReference type="Pfam" id="PF16976"/>
    </source>
</evidence>
<organism evidence="3 4">
    <name type="scientific">Bacillus timonensis</name>
    <dbReference type="NCBI Taxonomy" id="1033734"/>
    <lineage>
        <taxon>Bacteria</taxon>
        <taxon>Bacillati</taxon>
        <taxon>Bacillota</taxon>
        <taxon>Bacilli</taxon>
        <taxon>Bacillales</taxon>
        <taxon>Bacillaceae</taxon>
        <taxon>Bacillus</taxon>
    </lineage>
</organism>
<dbReference type="NCBIfam" id="TIGR03177">
    <property type="entry name" value="pilus_cpaB"/>
    <property type="match status" value="1"/>
</dbReference>
<dbReference type="AlphaFoldDB" id="A0A4V3V7A0"/>
<dbReference type="OrthoDB" id="2965306at2"/>
<accession>A0A4V3V7A0</accession>
<name>A0A4V3V7A0_9BACI</name>
<reference evidence="3 4" key="1">
    <citation type="journal article" date="2019" name="Indoor Air">
        <title>Impacts of indoor surface finishes on bacterial viability.</title>
        <authorList>
            <person name="Hu J."/>
            <person name="Maamar S.B."/>
            <person name="Glawe A.J."/>
            <person name="Gottel N."/>
            <person name="Gilbert J.A."/>
            <person name="Hartmann E.M."/>
        </authorList>
    </citation>
    <scope>NUCLEOTIDE SEQUENCE [LARGE SCALE GENOMIC DNA]</scope>
    <source>
        <strain evidence="3 4">AF060A6</strain>
    </source>
</reference>
<dbReference type="Pfam" id="PF16976">
    <property type="entry name" value="RcpC"/>
    <property type="match status" value="1"/>
</dbReference>
<feature type="domain" description="Flp pilus assembly protein RcpC/CpaB" evidence="2">
    <location>
        <begin position="59"/>
        <end position="152"/>
    </location>
</feature>
<gene>
    <name evidence="3" type="primary">cpaB</name>
    <name evidence="3" type="ORF">E1I69_18165</name>
</gene>
<dbReference type="EMBL" id="SLUB01000043">
    <property type="protein sequence ID" value="THE10603.1"/>
    <property type="molecule type" value="Genomic_DNA"/>
</dbReference>
<keyword evidence="4" id="KW-1185">Reference proteome</keyword>
<feature type="transmembrane region" description="Helical" evidence="1">
    <location>
        <begin position="6"/>
        <end position="24"/>
    </location>
</feature>
<comment type="caution">
    <text evidence="3">The sequence shown here is derived from an EMBL/GenBank/DDBJ whole genome shotgun (WGS) entry which is preliminary data.</text>
</comment>